<evidence type="ECO:0000313" key="1">
    <source>
        <dbReference type="EMBL" id="CAI9949063.1"/>
    </source>
</evidence>
<evidence type="ECO:0000313" key="3">
    <source>
        <dbReference type="Proteomes" id="UP001642409"/>
    </source>
</evidence>
<sequence>MRICLSFCSLDREAFVAEFRTSRCFRMYSTSRTSSAFTSCSLSWSCWKANSTSCFCFRKCFTTFAQFSWARSTICCTSSPNLTTSSGALGRSWSCDCAWKSRSLESFSRFSNRGFCYQYLRLVLTKQYQIILNIISGWRSKVSHIVKNNLLYFAYLLLLQSCSSIQKILHTKIPPPGPPETEPTPKLIFKIFPPVSKLE</sequence>
<keyword evidence="3" id="KW-1185">Reference proteome</keyword>
<protein>
    <submittedName>
        <fullName evidence="2">Hypothetical_protein</fullName>
    </submittedName>
</protein>
<name>A0AA86UTA1_9EUKA</name>
<proteinExistence type="predicted"/>
<gene>
    <name evidence="1" type="ORF">HINF_LOCUS36708</name>
    <name evidence="2" type="ORF">HINF_LOCUS41093</name>
</gene>
<organism evidence="1">
    <name type="scientific">Hexamita inflata</name>
    <dbReference type="NCBI Taxonomy" id="28002"/>
    <lineage>
        <taxon>Eukaryota</taxon>
        <taxon>Metamonada</taxon>
        <taxon>Diplomonadida</taxon>
        <taxon>Hexamitidae</taxon>
        <taxon>Hexamitinae</taxon>
        <taxon>Hexamita</taxon>
    </lineage>
</organism>
<reference evidence="1" key="1">
    <citation type="submission" date="2023-06" db="EMBL/GenBank/DDBJ databases">
        <authorList>
            <person name="Kurt Z."/>
        </authorList>
    </citation>
    <scope>NUCLEOTIDE SEQUENCE</scope>
</reference>
<evidence type="ECO:0000313" key="2">
    <source>
        <dbReference type="EMBL" id="CAL6045505.1"/>
    </source>
</evidence>
<reference evidence="2 3" key="2">
    <citation type="submission" date="2024-07" db="EMBL/GenBank/DDBJ databases">
        <authorList>
            <person name="Akdeniz Z."/>
        </authorList>
    </citation>
    <scope>NUCLEOTIDE SEQUENCE [LARGE SCALE GENOMIC DNA]</scope>
</reference>
<dbReference type="EMBL" id="CATOUU010000793">
    <property type="protein sequence ID" value="CAI9949063.1"/>
    <property type="molecule type" value="Genomic_DNA"/>
</dbReference>
<accession>A0AA86UTA1</accession>
<dbReference type="EMBL" id="CAXDID020000164">
    <property type="protein sequence ID" value="CAL6045505.1"/>
    <property type="molecule type" value="Genomic_DNA"/>
</dbReference>
<dbReference type="Proteomes" id="UP001642409">
    <property type="component" value="Unassembled WGS sequence"/>
</dbReference>
<dbReference type="AlphaFoldDB" id="A0AA86UTA1"/>
<comment type="caution">
    <text evidence="1">The sequence shown here is derived from an EMBL/GenBank/DDBJ whole genome shotgun (WGS) entry which is preliminary data.</text>
</comment>